<sequence length="237" mass="26095">MIESLEKQGHALWPSRLAGEELAELARLFDGWPKGRPGLRIDPIRAGDLAGVKRIFAAMRPYMGEAVRPVRAILFDKQDGANWALGWHQDRTIEVAKQRQVEGFGPWTVKQGRVHVAPPVSLLEHMVTVRFHLDPVDADNAPLLVAPGSHRLGLIPEGAISNVIHEMGEAICLAEAGAVWMYHTLILHASARSTPGRHRRVLQIDLSADDLPGGLRWAIDGNQRPEDATGRPWRAGA</sequence>
<dbReference type="InterPro" id="IPR008775">
    <property type="entry name" value="Phytyl_CoA_dOase-like"/>
</dbReference>
<evidence type="ECO:0000313" key="1">
    <source>
        <dbReference type="EMBL" id="KTW00932.1"/>
    </source>
</evidence>
<dbReference type="EMBL" id="LDTF01000007">
    <property type="protein sequence ID" value="KTW00932.1"/>
    <property type="molecule type" value="Genomic_DNA"/>
</dbReference>
<proteinExistence type="predicted"/>
<dbReference type="PATRIC" id="fig|172044.3.peg.2588"/>
<comment type="caution">
    <text evidence="1">The sequence shown here is derived from an EMBL/GenBank/DDBJ whole genome shotgun (WGS) entry which is preliminary data.</text>
</comment>
<dbReference type="AlphaFoldDB" id="A0A147IYS6"/>
<dbReference type="SUPFAM" id="SSF51197">
    <property type="entry name" value="Clavaminate synthase-like"/>
    <property type="match status" value="1"/>
</dbReference>
<evidence type="ECO:0000313" key="2">
    <source>
        <dbReference type="Proteomes" id="UP000073923"/>
    </source>
</evidence>
<organism evidence="1 2">
    <name type="scientific">Sphingomonas yabuuchiae</name>
    <dbReference type="NCBI Taxonomy" id="172044"/>
    <lineage>
        <taxon>Bacteria</taxon>
        <taxon>Pseudomonadati</taxon>
        <taxon>Pseudomonadota</taxon>
        <taxon>Alphaproteobacteria</taxon>
        <taxon>Sphingomonadales</taxon>
        <taxon>Sphingomonadaceae</taxon>
        <taxon>Sphingomonas</taxon>
    </lineage>
</organism>
<gene>
    <name evidence="1" type="ORF">NS355_01650</name>
</gene>
<dbReference type="GO" id="GO:0016706">
    <property type="term" value="F:2-oxoglutarate-dependent dioxygenase activity"/>
    <property type="evidence" value="ECO:0007669"/>
    <property type="project" value="UniProtKB-ARBA"/>
</dbReference>
<keyword evidence="1" id="KW-0223">Dioxygenase</keyword>
<dbReference type="Proteomes" id="UP000073923">
    <property type="component" value="Unassembled WGS sequence"/>
</dbReference>
<dbReference type="Pfam" id="PF05721">
    <property type="entry name" value="PhyH"/>
    <property type="match status" value="1"/>
</dbReference>
<name>A0A147IYS6_9SPHN</name>
<keyword evidence="1" id="KW-0560">Oxidoreductase</keyword>
<dbReference type="Gene3D" id="2.60.120.620">
    <property type="entry name" value="q2cbj1_9rhob like domain"/>
    <property type="match status" value="1"/>
</dbReference>
<protein>
    <submittedName>
        <fullName evidence="1">Phytanoyl-CoA dioxygenase</fullName>
    </submittedName>
</protein>
<accession>A0A147IYS6</accession>
<dbReference type="OrthoDB" id="9791262at2"/>
<dbReference type="RefSeq" id="WP_058744065.1">
    <property type="nucleotide sequence ID" value="NZ_LDTF01000007.1"/>
</dbReference>
<reference evidence="1 2" key="1">
    <citation type="journal article" date="2016" name="Front. Microbiol.">
        <title>Genomic Resource of Rice Seed Associated Bacteria.</title>
        <authorList>
            <person name="Midha S."/>
            <person name="Bansal K."/>
            <person name="Sharma S."/>
            <person name="Kumar N."/>
            <person name="Patil P.P."/>
            <person name="Chaudhry V."/>
            <person name="Patil P.B."/>
        </authorList>
    </citation>
    <scope>NUCLEOTIDE SEQUENCE [LARGE SCALE GENOMIC DNA]</scope>
    <source>
        <strain evidence="1 2">NS355</strain>
    </source>
</reference>